<sequence>MMLRQWAKSKIVVVGIISLGMNFQVWADSDWQVNKQGVEYQIEGVSAEDQQKAQEALANWQKQTTQFFRTLQALDISYDELIYLQKAYSKIEFGLVYRFDTASSSPLGVPIVAVSPLSFMQALGVKNGDIVQEVNGISLENNLEKNERGQSEAAVKLTEALKSLAENDPITLKVVRKGELVSLNGRVSALSIPELKLVANAPILKEANGSNCALLTIIDYDSPGKSLFKVQLLTIDGNRYRNAASIKLQPGIYQLELREKILDRRLSARIQARYRIKTIELNARPGKLYTLAAELQKDEVMNREKYWKPKVIERDTSCTYD</sequence>
<dbReference type="EMBL" id="VIKR01000004">
    <property type="protein sequence ID" value="TQV72797.1"/>
    <property type="molecule type" value="Genomic_DNA"/>
</dbReference>
<dbReference type="InterPro" id="IPR036034">
    <property type="entry name" value="PDZ_sf"/>
</dbReference>
<dbReference type="Proteomes" id="UP000317839">
    <property type="component" value="Unassembled WGS sequence"/>
</dbReference>
<accession>A0A545T6E0</accession>
<organism evidence="1 2">
    <name type="scientific">Aliikangiella marina</name>
    <dbReference type="NCBI Taxonomy" id="1712262"/>
    <lineage>
        <taxon>Bacteria</taxon>
        <taxon>Pseudomonadati</taxon>
        <taxon>Pseudomonadota</taxon>
        <taxon>Gammaproteobacteria</taxon>
        <taxon>Oceanospirillales</taxon>
        <taxon>Pleioneaceae</taxon>
        <taxon>Aliikangiella</taxon>
    </lineage>
</organism>
<evidence type="ECO:0000313" key="1">
    <source>
        <dbReference type="EMBL" id="TQV72797.1"/>
    </source>
</evidence>
<proteinExistence type="predicted"/>
<gene>
    <name evidence="1" type="ORF">FLL45_15115</name>
</gene>
<name>A0A545T6E0_9GAMM</name>
<comment type="caution">
    <text evidence="1">The sequence shown here is derived from an EMBL/GenBank/DDBJ whole genome shotgun (WGS) entry which is preliminary data.</text>
</comment>
<dbReference type="OrthoDB" id="6402251at2"/>
<dbReference type="GO" id="GO:0008233">
    <property type="term" value="F:peptidase activity"/>
    <property type="evidence" value="ECO:0007669"/>
    <property type="project" value="UniProtKB-KW"/>
</dbReference>
<dbReference type="SUPFAM" id="SSF50156">
    <property type="entry name" value="PDZ domain-like"/>
    <property type="match status" value="1"/>
</dbReference>
<evidence type="ECO:0000313" key="2">
    <source>
        <dbReference type="Proteomes" id="UP000317839"/>
    </source>
</evidence>
<dbReference type="RefSeq" id="WP_142942908.1">
    <property type="nucleotide sequence ID" value="NZ_VIKR01000004.1"/>
</dbReference>
<keyword evidence="1" id="KW-0645">Protease</keyword>
<dbReference type="GO" id="GO:0006508">
    <property type="term" value="P:proteolysis"/>
    <property type="evidence" value="ECO:0007669"/>
    <property type="project" value="UniProtKB-KW"/>
</dbReference>
<dbReference type="AlphaFoldDB" id="A0A545T6E0"/>
<dbReference type="Gene3D" id="2.30.42.10">
    <property type="match status" value="1"/>
</dbReference>
<keyword evidence="1" id="KW-0378">Hydrolase</keyword>
<protein>
    <submittedName>
        <fullName evidence="1">Serine protease</fullName>
    </submittedName>
</protein>
<reference evidence="1 2" key="1">
    <citation type="submission" date="2019-06" db="EMBL/GenBank/DDBJ databases">
        <title>Draft genome of Aliikangiella marina GYP-15.</title>
        <authorList>
            <person name="Wang G."/>
        </authorList>
    </citation>
    <scope>NUCLEOTIDE SEQUENCE [LARGE SCALE GENOMIC DNA]</scope>
    <source>
        <strain evidence="1 2">GYP-15</strain>
    </source>
</reference>
<keyword evidence="2" id="KW-1185">Reference proteome</keyword>